<dbReference type="STRING" id="709015.GCA_000472485_01676"/>
<evidence type="ECO:0000313" key="3">
    <source>
        <dbReference type="EMBL" id="ARS35447.1"/>
    </source>
</evidence>
<dbReference type="InterPro" id="IPR050640">
    <property type="entry name" value="Bact_2-comp_sensor_kinase"/>
</dbReference>
<reference evidence="4" key="1">
    <citation type="submission" date="2017-05" db="EMBL/GenBank/DDBJ databases">
        <authorList>
            <person name="Ray J."/>
            <person name="Price M."/>
            <person name="Deutschbauer A."/>
        </authorList>
    </citation>
    <scope>NUCLEOTIDE SEQUENCE [LARGE SCALE GENOMIC DNA]</scope>
    <source>
        <strain evidence="4">DSM 19842</strain>
    </source>
</reference>
<dbReference type="InterPro" id="IPR010559">
    <property type="entry name" value="Sig_transdc_His_kin_internal"/>
</dbReference>
<keyword evidence="4" id="KW-1185">Reference proteome</keyword>
<dbReference type="PANTHER" id="PTHR34220:SF7">
    <property type="entry name" value="SENSOR HISTIDINE KINASE YPDA"/>
    <property type="match status" value="1"/>
</dbReference>
<dbReference type="GO" id="GO:0016020">
    <property type="term" value="C:membrane"/>
    <property type="evidence" value="ECO:0007669"/>
    <property type="project" value="InterPro"/>
</dbReference>
<evidence type="ECO:0000259" key="2">
    <source>
        <dbReference type="Pfam" id="PF06580"/>
    </source>
</evidence>
<dbReference type="InterPro" id="IPR036890">
    <property type="entry name" value="HATPase_C_sf"/>
</dbReference>
<dbReference type="EMBL" id="CP021235">
    <property type="protein sequence ID" value="ARS35447.1"/>
    <property type="molecule type" value="Genomic_DNA"/>
</dbReference>
<organism evidence="3 4">
    <name type="scientific">Pontibacter actiniarum</name>
    <dbReference type="NCBI Taxonomy" id="323450"/>
    <lineage>
        <taxon>Bacteria</taxon>
        <taxon>Pseudomonadati</taxon>
        <taxon>Bacteroidota</taxon>
        <taxon>Cytophagia</taxon>
        <taxon>Cytophagales</taxon>
        <taxon>Hymenobacteraceae</taxon>
        <taxon>Pontibacter</taxon>
    </lineage>
</organism>
<feature type="transmembrane region" description="Helical" evidence="1">
    <location>
        <begin position="51"/>
        <end position="70"/>
    </location>
</feature>
<dbReference type="Proteomes" id="UP000266292">
    <property type="component" value="Chromosome"/>
</dbReference>
<dbReference type="AlphaFoldDB" id="A0A1X9YRE0"/>
<dbReference type="KEGG" id="pact:CA264_08350"/>
<dbReference type="RefSeq" id="WP_025606279.1">
    <property type="nucleotide sequence ID" value="NZ_CP021235.1"/>
</dbReference>
<accession>A0A1X9YRE0</accession>
<feature type="transmembrane region" description="Helical" evidence="1">
    <location>
        <begin position="12"/>
        <end position="31"/>
    </location>
</feature>
<dbReference type="PANTHER" id="PTHR34220">
    <property type="entry name" value="SENSOR HISTIDINE KINASE YPDA"/>
    <property type="match status" value="1"/>
</dbReference>
<keyword evidence="1" id="KW-0472">Membrane</keyword>
<feature type="transmembrane region" description="Helical" evidence="1">
    <location>
        <begin position="82"/>
        <end position="100"/>
    </location>
</feature>
<proteinExistence type="predicted"/>
<evidence type="ECO:0000313" key="4">
    <source>
        <dbReference type="Proteomes" id="UP000266292"/>
    </source>
</evidence>
<sequence>MIQDIRKLNNRVYLEPFLHVLVWSSLILFIWHTVNTIGPFRKQDGSIYFPLIWSTGLSMLLFYVNGLYLIPLFVNKRLFKKYAFWAILLFVAIVLLNSFFDQLYSLSLFSTEKESFLSDLLMNLQSKTVILSLSMGYGLTRQWFKNQEHQQKLVQDDLKTQLKYLKAQINPHFLFNTLNMAFASATKSNDVVTADIIEKLSGLMRYVLYESNEEKVFLEKEILYVDNTVNLQLQRLSPELASQVNYQVEGDWQSHKIAPMILIPFIENVFKHGVILSQKSDISISIFLRDYTLTLETRNAMPDHFIRKDAVSGIGLKNARERLLLIYPGKHSLKIDDSGSSYHVKLQIEIN</sequence>
<evidence type="ECO:0000256" key="1">
    <source>
        <dbReference type="SAM" id="Phobius"/>
    </source>
</evidence>
<dbReference type="Gene3D" id="3.30.565.10">
    <property type="entry name" value="Histidine kinase-like ATPase, C-terminal domain"/>
    <property type="match status" value="1"/>
</dbReference>
<name>A0A1X9YRE0_9BACT</name>
<dbReference type="Pfam" id="PF06580">
    <property type="entry name" value="His_kinase"/>
    <property type="match status" value="1"/>
</dbReference>
<dbReference type="GO" id="GO:0000155">
    <property type="term" value="F:phosphorelay sensor kinase activity"/>
    <property type="evidence" value="ECO:0007669"/>
    <property type="project" value="InterPro"/>
</dbReference>
<feature type="domain" description="Signal transduction histidine kinase internal region" evidence="2">
    <location>
        <begin position="161"/>
        <end position="237"/>
    </location>
</feature>
<gene>
    <name evidence="3" type="ORF">CA264_08350</name>
</gene>
<keyword evidence="1" id="KW-0812">Transmembrane</keyword>
<keyword evidence="1" id="KW-1133">Transmembrane helix</keyword>
<protein>
    <recommendedName>
        <fullName evidence="2">Signal transduction histidine kinase internal region domain-containing protein</fullName>
    </recommendedName>
</protein>
<dbReference type="OrthoDB" id="9792992at2"/>